<evidence type="ECO:0000313" key="2">
    <source>
        <dbReference type="EMBL" id="KAJ0970295.1"/>
    </source>
</evidence>
<organism evidence="2 3">
    <name type="scientific">Dioscorea zingiberensis</name>
    <dbReference type="NCBI Taxonomy" id="325984"/>
    <lineage>
        <taxon>Eukaryota</taxon>
        <taxon>Viridiplantae</taxon>
        <taxon>Streptophyta</taxon>
        <taxon>Embryophyta</taxon>
        <taxon>Tracheophyta</taxon>
        <taxon>Spermatophyta</taxon>
        <taxon>Magnoliopsida</taxon>
        <taxon>Liliopsida</taxon>
        <taxon>Dioscoreales</taxon>
        <taxon>Dioscoreaceae</taxon>
        <taxon>Dioscorea</taxon>
    </lineage>
</organism>
<dbReference type="OrthoDB" id="1362815at2759"/>
<gene>
    <name evidence="2" type="ORF">J5N97_023172</name>
</gene>
<evidence type="ECO:0000313" key="3">
    <source>
        <dbReference type="Proteomes" id="UP001085076"/>
    </source>
</evidence>
<keyword evidence="3" id="KW-1185">Reference proteome</keyword>
<feature type="compositionally biased region" description="Polar residues" evidence="1">
    <location>
        <begin position="45"/>
        <end position="61"/>
    </location>
</feature>
<proteinExistence type="predicted"/>
<feature type="compositionally biased region" description="Low complexity" evidence="1">
    <location>
        <begin position="16"/>
        <end position="27"/>
    </location>
</feature>
<feature type="region of interest" description="Disordered" evidence="1">
    <location>
        <begin position="1"/>
        <end position="33"/>
    </location>
</feature>
<dbReference type="EMBL" id="JAGGNH010000006">
    <property type="protein sequence ID" value="KAJ0970295.1"/>
    <property type="molecule type" value="Genomic_DNA"/>
</dbReference>
<reference evidence="2" key="2">
    <citation type="journal article" date="2022" name="Hortic Res">
        <title>The genome of Dioscorea zingiberensis sheds light on the biosynthesis, origin and evolution of the medicinally important diosgenin saponins.</title>
        <authorList>
            <person name="Li Y."/>
            <person name="Tan C."/>
            <person name="Li Z."/>
            <person name="Guo J."/>
            <person name="Li S."/>
            <person name="Chen X."/>
            <person name="Wang C."/>
            <person name="Dai X."/>
            <person name="Yang H."/>
            <person name="Song W."/>
            <person name="Hou L."/>
            <person name="Xu J."/>
            <person name="Tong Z."/>
            <person name="Xu A."/>
            <person name="Yuan X."/>
            <person name="Wang W."/>
            <person name="Yang Q."/>
            <person name="Chen L."/>
            <person name="Sun Z."/>
            <person name="Wang K."/>
            <person name="Pan B."/>
            <person name="Chen J."/>
            <person name="Bao Y."/>
            <person name="Liu F."/>
            <person name="Qi X."/>
            <person name="Gang D.R."/>
            <person name="Wen J."/>
            <person name="Li J."/>
        </authorList>
    </citation>
    <scope>NUCLEOTIDE SEQUENCE</scope>
    <source>
        <strain evidence="2">Dzin_1.0</strain>
    </source>
</reference>
<dbReference type="AlphaFoldDB" id="A0A9D5CCM7"/>
<reference evidence="2" key="1">
    <citation type="submission" date="2021-03" db="EMBL/GenBank/DDBJ databases">
        <authorList>
            <person name="Li Z."/>
            <person name="Yang C."/>
        </authorList>
    </citation>
    <scope>NUCLEOTIDE SEQUENCE</scope>
    <source>
        <strain evidence="2">Dzin_1.0</strain>
        <tissue evidence="2">Leaf</tissue>
    </source>
</reference>
<accession>A0A9D5CCM7</accession>
<protein>
    <submittedName>
        <fullName evidence="2">Uncharacterized protein</fullName>
    </submittedName>
</protein>
<sequence length="227" mass="25977">MSSPWRRTPKHAGSRTPGYNTPGNTTPRRSSTSWFDTELASYLTPTRDFSTTTPRRSTASCYDSDFGPFSTTPRRGSATPRRPPEFIGRSTDRDEDSFYTYGTPRRRREAMEVVEIGTPKRVTMMGREIDMGGFRSPKPPSDEKNNWGGASPMISRNVPKESMETSYVRFNPLSDMDDDDEERSVRSMKKMTVPPAAAPPPPARAERKSKRRWWLSKLKWWKRGGRK</sequence>
<comment type="caution">
    <text evidence="2">The sequence shown here is derived from an EMBL/GenBank/DDBJ whole genome shotgun (WGS) entry which is preliminary data.</text>
</comment>
<feature type="region of interest" description="Disordered" evidence="1">
    <location>
        <begin position="45"/>
        <end position="210"/>
    </location>
</feature>
<evidence type="ECO:0000256" key="1">
    <source>
        <dbReference type="SAM" id="MobiDB-lite"/>
    </source>
</evidence>
<dbReference type="Proteomes" id="UP001085076">
    <property type="component" value="Miscellaneous, Linkage group lg06"/>
</dbReference>
<name>A0A9D5CCM7_9LILI</name>